<dbReference type="EMBL" id="JBHSIV010000002">
    <property type="protein sequence ID" value="MFC5061178.1"/>
    <property type="molecule type" value="Genomic_DNA"/>
</dbReference>
<dbReference type="Proteomes" id="UP001595947">
    <property type="component" value="Unassembled WGS sequence"/>
</dbReference>
<dbReference type="RefSeq" id="WP_378034529.1">
    <property type="nucleotide sequence ID" value="NZ_JBHSIV010000002.1"/>
</dbReference>
<comment type="caution">
    <text evidence="1">The sequence shown here is derived from an EMBL/GenBank/DDBJ whole genome shotgun (WGS) entry which is preliminary data.</text>
</comment>
<evidence type="ECO:0000313" key="1">
    <source>
        <dbReference type="EMBL" id="MFC5061178.1"/>
    </source>
</evidence>
<evidence type="ECO:0000313" key="2">
    <source>
        <dbReference type="Proteomes" id="UP001595947"/>
    </source>
</evidence>
<name>A0ABV9YEG1_9PSEU</name>
<organism evidence="1 2">
    <name type="scientific">Actinomycetospora atypica</name>
    <dbReference type="NCBI Taxonomy" id="1290095"/>
    <lineage>
        <taxon>Bacteria</taxon>
        <taxon>Bacillati</taxon>
        <taxon>Actinomycetota</taxon>
        <taxon>Actinomycetes</taxon>
        <taxon>Pseudonocardiales</taxon>
        <taxon>Pseudonocardiaceae</taxon>
        <taxon>Actinomycetospora</taxon>
    </lineage>
</organism>
<protein>
    <submittedName>
        <fullName evidence="1">Uncharacterized protein</fullName>
    </submittedName>
</protein>
<proteinExistence type="predicted"/>
<accession>A0ABV9YEG1</accession>
<reference evidence="2" key="1">
    <citation type="journal article" date="2019" name="Int. J. Syst. Evol. Microbiol.">
        <title>The Global Catalogue of Microorganisms (GCM) 10K type strain sequencing project: providing services to taxonomists for standard genome sequencing and annotation.</title>
        <authorList>
            <consortium name="The Broad Institute Genomics Platform"/>
            <consortium name="The Broad Institute Genome Sequencing Center for Infectious Disease"/>
            <person name="Wu L."/>
            <person name="Ma J."/>
        </authorList>
    </citation>
    <scope>NUCLEOTIDE SEQUENCE [LARGE SCALE GENOMIC DNA]</scope>
    <source>
        <strain evidence="2">CGMCC 4.7093</strain>
    </source>
</reference>
<keyword evidence="2" id="KW-1185">Reference proteome</keyword>
<sequence>MSTFRGYSPTKCSRALRAQGDNATARATATGNDKSVAYAGKNATATAASAQGSTSSSVSCGGGNAYAANKNGRTFCVSSRYYSFTYAPNKVDLQLTLPKPSTSSG</sequence>
<gene>
    <name evidence="1" type="ORF">ACFPBZ_03095</name>
</gene>